<organism evidence="1 2">
    <name type="scientific">Virgisporangium ochraceum</name>
    <dbReference type="NCBI Taxonomy" id="65505"/>
    <lineage>
        <taxon>Bacteria</taxon>
        <taxon>Bacillati</taxon>
        <taxon>Actinomycetota</taxon>
        <taxon>Actinomycetes</taxon>
        <taxon>Micromonosporales</taxon>
        <taxon>Micromonosporaceae</taxon>
        <taxon>Virgisporangium</taxon>
    </lineage>
</organism>
<reference evidence="1" key="1">
    <citation type="submission" date="2021-01" db="EMBL/GenBank/DDBJ databases">
        <title>Whole genome shotgun sequence of Virgisporangium ochraceum NBRC 16418.</title>
        <authorList>
            <person name="Komaki H."/>
            <person name="Tamura T."/>
        </authorList>
    </citation>
    <scope>NUCLEOTIDE SEQUENCE</scope>
    <source>
        <strain evidence="1">NBRC 16418</strain>
    </source>
</reference>
<dbReference type="AlphaFoldDB" id="A0A8J3ZMS4"/>
<protein>
    <submittedName>
        <fullName evidence="1">Uncharacterized protein</fullName>
    </submittedName>
</protein>
<dbReference type="EMBL" id="BOPH01000020">
    <property type="protein sequence ID" value="GIJ66659.1"/>
    <property type="molecule type" value="Genomic_DNA"/>
</dbReference>
<evidence type="ECO:0000313" key="1">
    <source>
        <dbReference type="EMBL" id="GIJ66659.1"/>
    </source>
</evidence>
<accession>A0A8J3ZMS4</accession>
<keyword evidence="2" id="KW-1185">Reference proteome</keyword>
<comment type="caution">
    <text evidence="1">The sequence shown here is derived from an EMBL/GenBank/DDBJ whole genome shotgun (WGS) entry which is preliminary data.</text>
</comment>
<dbReference type="Proteomes" id="UP000635606">
    <property type="component" value="Unassembled WGS sequence"/>
</dbReference>
<dbReference type="RefSeq" id="WP_203926631.1">
    <property type="nucleotide sequence ID" value="NZ_BOPH01000020.1"/>
</dbReference>
<evidence type="ECO:0000313" key="2">
    <source>
        <dbReference type="Proteomes" id="UP000635606"/>
    </source>
</evidence>
<sequence length="111" mass="12002">MRLPVEYVLPLRWSEDTGLPELTAYLRWLCGRVDVTVVDGSHAGLFDRHARAFAGLARHVPPDADLGFANGKVDGVTTGLRIARHETVVIADDPSTAWAVTPATCCSRTSS</sequence>
<gene>
    <name evidence="1" type="ORF">Voc01_015760</name>
</gene>
<proteinExistence type="predicted"/>
<name>A0A8J3ZMS4_9ACTN</name>